<dbReference type="InterPro" id="IPR036388">
    <property type="entry name" value="WH-like_DNA-bd_sf"/>
</dbReference>
<dbReference type="EMBL" id="CZQC01000029">
    <property type="protein sequence ID" value="CUS40945.1"/>
    <property type="molecule type" value="Genomic_DNA"/>
</dbReference>
<accession>A0A160T9Q2</accession>
<protein>
    <submittedName>
        <fullName evidence="1">Uncharacterized protein</fullName>
    </submittedName>
</protein>
<organism evidence="1">
    <name type="scientific">hydrothermal vent metagenome</name>
    <dbReference type="NCBI Taxonomy" id="652676"/>
    <lineage>
        <taxon>unclassified sequences</taxon>
        <taxon>metagenomes</taxon>
        <taxon>ecological metagenomes</taxon>
    </lineage>
</organism>
<sequence length="267" mass="30321">MSVRAQPHSAKKLILNLVKAADQPISAPTLVRIGALFELEANNIRVTLNRLVAQGLLILSDQGGYIFGQEAQVFADQQKRWHALEQSLKQWDGSWLAIYVANLGRRDRKQLRKRERATTLWGFREFEQGLLIRPDNLKIDIAILKQNLVELGLEPQACLFRASELQCEQLPSDLALWPLQQLNDKYLELTAEMQLWLTDYASKSLQDAARESFLIGDKVLHEIAYDPRLPGEMINSASRQNMVETMIQFNAVGRAIWSELIATVGND</sequence>
<dbReference type="PANTHER" id="PTHR30319:SF1">
    <property type="entry name" value="TRANSCRIPTIONAL REPRESSOR PAAX"/>
    <property type="match status" value="1"/>
</dbReference>
<dbReference type="PANTHER" id="PTHR30319">
    <property type="entry name" value="PHENYLACETIC ACID REGULATOR-RELATED TRANSCRIPTIONAL REPRESSOR"/>
    <property type="match status" value="1"/>
</dbReference>
<dbReference type="Gene3D" id="3.30.70.2650">
    <property type="match status" value="1"/>
</dbReference>
<evidence type="ECO:0000313" key="1">
    <source>
        <dbReference type="EMBL" id="CUS40945.1"/>
    </source>
</evidence>
<dbReference type="Gene3D" id="1.10.10.10">
    <property type="entry name" value="Winged helix-like DNA-binding domain superfamily/Winged helix DNA-binding domain"/>
    <property type="match status" value="1"/>
</dbReference>
<dbReference type="GO" id="GO:0006351">
    <property type="term" value="P:DNA-templated transcription"/>
    <property type="evidence" value="ECO:0007669"/>
    <property type="project" value="TreeGrafter"/>
</dbReference>
<reference evidence="1" key="1">
    <citation type="submission" date="2015-10" db="EMBL/GenBank/DDBJ databases">
        <authorList>
            <person name="Gilbert D.G."/>
        </authorList>
    </citation>
    <scope>NUCLEOTIDE SEQUENCE</scope>
</reference>
<dbReference type="AlphaFoldDB" id="A0A160T9Q2"/>
<gene>
    <name evidence="1" type="ORF">MGWOODY_Tha1596</name>
</gene>
<proteinExistence type="predicted"/>
<name>A0A160T9Q2_9ZZZZ</name>